<evidence type="ECO:0000256" key="1">
    <source>
        <dbReference type="ARBA" id="ARBA00022490"/>
    </source>
</evidence>
<dbReference type="GO" id="GO:0003688">
    <property type="term" value="F:DNA replication origin binding"/>
    <property type="evidence" value="ECO:0007669"/>
    <property type="project" value="InterPro"/>
</dbReference>
<evidence type="ECO:0000313" key="12">
    <source>
        <dbReference type="EMBL" id="NME52302.1"/>
    </source>
</evidence>
<dbReference type="Proteomes" id="UP000522333">
    <property type="component" value="Unassembled WGS sequence"/>
</dbReference>
<comment type="caution">
    <text evidence="12">The sequence shown here is derived from an EMBL/GenBank/DDBJ whole genome shotgun (WGS) entry which is preliminary data.</text>
</comment>
<keyword evidence="2 7" id="KW-0235">DNA replication</keyword>
<dbReference type="InterPro" id="IPR013159">
    <property type="entry name" value="DnaA_C"/>
</dbReference>
<organism evidence="12 13">
    <name type="scientific">Desulfovibrio piger</name>
    <dbReference type="NCBI Taxonomy" id="901"/>
    <lineage>
        <taxon>Bacteria</taxon>
        <taxon>Pseudomonadati</taxon>
        <taxon>Thermodesulfobacteriota</taxon>
        <taxon>Desulfovibrionia</taxon>
        <taxon>Desulfovibrionales</taxon>
        <taxon>Desulfovibrionaceae</taxon>
        <taxon>Desulfovibrio</taxon>
    </lineage>
</organism>
<dbReference type="InterPro" id="IPR020591">
    <property type="entry name" value="Chromosome_initiator_DnaA-like"/>
</dbReference>
<evidence type="ECO:0000256" key="7">
    <source>
        <dbReference type="RuleBase" id="RU000577"/>
    </source>
</evidence>
<dbReference type="SMART" id="SM00760">
    <property type="entry name" value="Bac_DnaA_C"/>
    <property type="match status" value="1"/>
</dbReference>
<dbReference type="PRINTS" id="PR00051">
    <property type="entry name" value="DNAA"/>
</dbReference>
<dbReference type="EMBL" id="JABAFY010000022">
    <property type="protein sequence ID" value="NME52302.1"/>
    <property type="molecule type" value="Genomic_DNA"/>
</dbReference>
<dbReference type="Pfam" id="PF08299">
    <property type="entry name" value="Bac_DnaA_C"/>
    <property type="match status" value="1"/>
</dbReference>
<dbReference type="Pfam" id="PF11638">
    <property type="entry name" value="DnaA_N"/>
    <property type="match status" value="1"/>
</dbReference>
<dbReference type="InterPro" id="IPR010921">
    <property type="entry name" value="Trp_repressor/repl_initiator"/>
</dbReference>
<evidence type="ECO:0000256" key="6">
    <source>
        <dbReference type="ARBA" id="ARBA00023125"/>
    </source>
</evidence>
<evidence type="ECO:0000259" key="11">
    <source>
        <dbReference type="SMART" id="SM00760"/>
    </source>
</evidence>
<dbReference type="GO" id="GO:0006275">
    <property type="term" value="P:regulation of DNA replication"/>
    <property type="evidence" value="ECO:0007669"/>
    <property type="project" value="InterPro"/>
</dbReference>
<evidence type="ECO:0000313" key="13">
    <source>
        <dbReference type="Proteomes" id="UP000522333"/>
    </source>
</evidence>
<evidence type="ECO:0000256" key="5">
    <source>
        <dbReference type="ARBA" id="ARBA00023121"/>
    </source>
</evidence>
<dbReference type="Gene3D" id="1.10.8.60">
    <property type="match status" value="1"/>
</dbReference>
<dbReference type="PANTHER" id="PTHR30050:SF2">
    <property type="entry name" value="CHROMOSOMAL REPLICATION INITIATOR PROTEIN DNAA"/>
    <property type="match status" value="1"/>
</dbReference>
<dbReference type="Gene3D" id="3.30.300.180">
    <property type="match status" value="1"/>
</dbReference>
<feature type="domain" description="AAA+ ATPase" evidence="10">
    <location>
        <begin position="182"/>
        <end position="316"/>
    </location>
</feature>
<proteinExistence type="inferred from homology"/>
<keyword evidence="3 7" id="KW-0547">Nucleotide-binding</keyword>
<dbReference type="SMART" id="SM00382">
    <property type="entry name" value="AAA"/>
    <property type="match status" value="1"/>
</dbReference>
<dbReference type="PANTHER" id="PTHR30050">
    <property type="entry name" value="CHROMOSOMAL REPLICATION INITIATOR PROTEIN DNAA"/>
    <property type="match status" value="1"/>
</dbReference>
<feature type="domain" description="Chromosomal replication initiator DnaA C-terminal" evidence="11">
    <location>
        <begin position="392"/>
        <end position="460"/>
    </location>
</feature>
<keyword evidence="1" id="KW-0963">Cytoplasm</keyword>
<reference evidence="12 13" key="1">
    <citation type="submission" date="2020-04" db="EMBL/GenBank/DDBJ databases">
        <authorList>
            <person name="Hitch T.C.A."/>
            <person name="Wylensek D."/>
            <person name="Clavel T."/>
        </authorList>
    </citation>
    <scope>NUCLEOTIDE SEQUENCE [LARGE SCALE GENOMIC DNA]</scope>
    <source>
        <strain evidence="12 13">PG-251-APC-1</strain>
    </source>
</reference>
<dbReference type="RefSeq" id="WP_168935670.1">
    <property type="nucleotide sequence ID" value="NZ_CAMFBL010000032.1"/>
</dbReference>
<dbReference type="InterPro" id="IPR027417">
    <property type="entry name" value="P-loop_NTPase"/>
</dbReference>
<comment type="function">
    <text evidence="7">Plays an essential role in the initiation and regulation of chromosomal replication. ATP-DnaA binds to the origin of replication (oriC) to initiate formation of the DNA replication initiation complex once per cell cycle. Binds the DnaA box (a 9 base pair repeat at the origin) and separates the double-stranded (ds)DNA. Forms a right-handed helical filament on oriC DNA; dsDNA binds to the exterior of the filament while single-stranded (ss)DNA is stabiized in the filament's interior. The ATP-DnaA-oriC complex binds and stabilizes one strand of the AT-rich DNA unwinding element (DUE), permitting loading of DNA polymerase. After initiation quickly degrades to an ADP-DnaA complex that is not apt for DNA replication. Binds acidic phospholipids.</text>
</comment>
<evidence type="ECO:0000256" key="8">
    <source>
        <dbReference type="RuleBase" id="RU004227"/>
    </source>
</evidence>
<keyword evidence="6 7" id="KW-0238">DNA-binding</keyword>
<evidence type="ECO:0000256" key="9">
    <source>
        <dbReference type="SAM" id="MobiDB-lite"/>
    </source>
</evidence>
<dbReference type="AlphaFoldDB" id="A0A848CAM4"/>
<dbReference type="Gene3D" id="3.40.50.300">
    <property type="entry name" value="P-loop containing nucleotide triphosphate hydrolases"/>
    <property type="match status" value="1"/>
</dbReference>
<evidence type="ECO:0000256" key="4">
    <source>
        <dbReference type="ARBA" id="ARBA00022840"/>
    </source>
</evidence>
<dbReference type="InterPro" id="IPR038454">
    <property type="entry name" value="DnaA_N_sf"/>
</dbReference>
<dbReference type="SUPFAM" id="SSF52540">
    <property type="entry name" value="P-loop containing nucleoside triphosphate hydrolases"/>
    <property type="match status" value="1"/>
</dbReference>
<name>A0A848CAM4_9BACT</name>
<sequence length="510" mass="56149">MTGMQEQWQKISENLRGVLNPGIFKVWIHPLDAHIEGNSLCLAAPSEYVARWLRDRMQDTLRSAAAPVLQVAPENIDIRISCQGAAPAPAAPAAPAAVAAAPLAAPVAQPVHEAPATPLHTAPSRPSQPLWQPSQCSLPLPAPTLRPRTRQRWRFSFDDFVVGPCNAMAVAAAKDICHDGGCVETLFVSSASGLGKTHIMQSVGRAVQEQGGQARLAYLSAEDLASRYVAALRSNDVESFRARLRDLDVLLLEDVHFLQGKEKMQDMVLTVIKSLQDRGGRAIFTSSFSPRELEKLDSQLVSHFCSGIVSPLERPDTEMCRHILERKAKSFQVLLPDEVCDLLAGRLQGDVRQLESCLKSLVFKARMLNCGLNPELALEVLQQYATVDCGPDFASIVRLVCESYGLNERQLASRSHKQQYVLARNTIYYLARKHTDMSLKEIGERFNRRHSTVIKGITSLEREIANESRVGRQISRAVELIERNAGIRPEMSLAGKVPAARHAAPSLLSL</sequence>
<dbReference type="Pfam" id="PF00308">
    <property type="entry name" value="Bac_DnaA"/>
    <property type="match status" value="1"/>
</dbReference>
<comment type="similarity">
    <text evidence="8">Belongs to the DnaA family.</text>
</comment>
<accession>A0A848CAM4</accession>
<dbReference type="InterPro" id="IPR018312">
    <property type="entry name" value="Chromosome_initiator_DnaA_CS"/>
</dbReference>
<dbReference type="GO" id="GO:0008289">
    <property type="term" value="F:lipid binding"/>
    <property type="evidence" value="ECO:0007669"/>
    <property type="project" value="UniProtKB-KW"/>
</dbReference>
<gene>
    <name evidence="12" type="ORF">HF854_07120</name>
</gene>
<dbReference type="GO" id="GO:0005524">
    <property type="term" value="F:ATP binding"/>
    <property type="evidence" value="ECO:0007669"/>
    <property type="project" value="UniProtKB-KW"/>
</dbReference>
<dbReference type="PROSITE" id="PS01008">
    <property type="entry name" value="DNAA"/>
    <property type="match status" value="1"/>
</dbReference>
<evidence type="ECO:0000256" key="2">
    <source>
        <dbReference type="ARBA" id="ARBA00022705"/>
    </source>
</evidence>
<protein>
    <recommendedName>
        <fullName evidence="7">Chromosomal replication initiator protein DnaA</fullName>
    </recommendedName>
</protein>
<dbReference type="CDD" id="cd06571">
    <property type="entry name" value="Bac_DnaA_C"/>
    <property type="match status" value="1"/>
</dbReference>
<feature type="compositionally biased region" description="Polar residues" evidence="9">
    <location>
        <begin position="124"/>
        <end position="137"/>
    </location>
</feature>
<evidence type="ECO:0000259" key="10">
    <source>
        <dbReference type="SMART" id="SM00382"/>
    </source>
</evidence>
<dbReference type="GO" id="GO:0005886">
    <property type="term" value="C:plasma membrane"/>
    <property type="evidence" value="ECO:0007669"/>
    <property type="project" value="TreeGrafter"/>
</dbReference>
<dbReference type="InterPro" id="IPR013317">
    <property type="entry name" value="DnaA_dom"/>
</dbReference>
<dbReference type="InterPro" id="IPR024633">
    <property type="entry name" value="DnaA_N_dom"/>
</dbReference>
<keyword evidence="5" id="KW-0446">Lipid-binding</keyword>
<feature type="region of interest" description="Disordered" evidence="9">
    <location>
        <begin position="115"/>
        <end position="143"/>
    </location>
</feature>
<dbReference type="Gene3D" id="1.10.1750.10">
    <property type="match status" value="1"/>
</dbReference>
<evidence type="ECO:0000256" key="3">
    <source>
        <dbReference type="ARBA" id="ARBA00022741"/>
    </source>
</evidence>
<dbReference type="GO" id="GO:0006270">
    <property type="term" value="P:DNA replication initiation"/>
    <property type="evidence" value="ECO:0007669"/>
    <property type="project" value="InterPro"/>
</dbReference>
<keyword evidence="4 7" id="KW-0067">ATP-binding</keyword>
<dbReference type="SUPFAM" id="SSF48295">
    <property type="entry name" value="TrpR-like"/>
    <property type="match status" value="1"/>
</dbReference>
<dbReference type="InterPro" id="IPR003593">
    <property type="entry name" value="AAA+_ATPase"/>
</dbReference>